<organism evidence="1 2">
    <name type="scientific">Myroides marinus</name>
    <dbReference type="NCBI Taxonomy" id="703342"/>
    <lineage>
        <taxon>Bacteria</taxon>
        <taxon>Pseudomonadati</taxon>
        <taxon>Bacteroidota</taxon>
        <taxon>Flavobacteriia</taxon>
        <taxon>Flavobacteriales</taxon>
        <taxon>Flavobacteriaceae</taxon>
        <taxon>Myroides</taxon>
    </lineage>
</organism>
<sequence>MMKYNQLLIDEDHKTIELFKGLSEQEDLMLTKKVTSLIKQGQNIRLQVVARDKDEKDLYLEGYTLVEGILDNF</sequence>
<accession>A0A161SC38</accession>
<evidence type="ECO:0000313" key="2">
    <source>
        <dbReference type="Proteomes" id="UP000076630"/>
    </source>
</evidence>
<comment type="caution">
    <text evidence="1">The sequence shown here is derived from an EMBL/GenBank/DDBJ whole genome shotgun (WGS) entry which is preliminary data.</text>
</comment>
<dbReference type="RefSeq" id="WP_038986885.1">
    <property type="nucleotide sequence ID" value="NZ_JWJO01000036.1"/>
</dbReference>
<dbReference type="OrthoDB" id="1453074at2"/>
<protein>
    <submittedName>
        <fullName evidence="1">Uncharacterized protein</fullName>
    </submittedName>
</protein>
<dbReference type="EMBL" id="LQNU01000037">
    <property type="protein sequence ID" value="KZE83605.1"/>
    <property type="molecule type" value="Genomic_DNA"/>
</dbReference>
<reference evidence="1 2" key="1">
    <citation type="submission" date="2016-01" db="EMBL/GenBank/DDBJ databases">
        <title>Whole genome sequencing of Myroides marinus L41.</title>
        <authorList>
            <person name="Hong K.W."/>
        </authorList>
    </citation>
    <scope>NUCLEOTIDE SEQUENCE [LARGE SCALE GENOMIC DNA]</scope>
    <source>
        <strain evidence="1 2">L41</strain>
    </source>
</reference>
<dbReference type="AlphaFoldDB" id="A0A161SC38"/>
<dbReference type="Proteomes" id="UP000076630">
    <property type="component" value="Unassembled WGS sequence"/>
</dbReference>
<evidence type="ECO:0000313" key="1">
    <source>
        <dbReference type="EMBL" id="KZE83605.1"/>
    </source>
</evidence>
<proteinExistence type="predicted"/>
<keyword evidence="2" id="KW-1185">Reference proteome</keyword>
<name>A0A161SC38_9FLAO</name>
<gene>
    <name evidence="1" type="ORF">AV926_04280</name>
</gene>